<dbReference type="InterPro" id="IPR017937">
    <property type="entry name" value="Thioredoxin_CS"/>
</dbReference>
<proteinExistence type="predicted"/>
<dbReference type="CDD" id="cd02953">
    <property type="entry name" value="DsbDgamma"/>
    <property type="match status" value="1"/>
</dbReference>
<keyword evidence="1" id="KW-0812">Transmembrane</keyword>
<dbReference type="InterPro" id="IPR035671">
    <property type="entry name" value="DsbD_gamma"/>
</dbReference>
<accession>A0A645FS59</accession>
<gene>
    <name evidence="3" type="primary">dsbD_45</name>
    <name evidence="3" type="ORF">SDC9_163607</name>
</gene>
<dbReference type="AlphaFoldDB" id="A0A645FS59"/>
<reference evidence="3" key="1">
    <citation type="submission" date="2019-08" db="EMBL/GenBank/DDBJ databases">
        <authorList>
            <person name="Kucharzyk K."/>
            <person name="Murdoch R.W."/>
            <person name="Higgins S."/>
            <person name="Loffler F."/>
        </authorList>
    </citation>
    <scope>NUCLEOTIDE SEQUENCE</scope>
</reference>
<feature type="domain" description="Thioredoxin" evidence="2">
    <location>
        <begin position="63"/>
        <end position="194"/>
    </location>
</feature>
<dbReference type="PANTHER" id="PTHR32234:SF0">
    <property type="entry name" value="THIOL:DISULFIDE INTERCHANGE PROTEIN DSBD"/>
    <property type="match status" value="1"/>
</dbReference>
<comment type="caution">
    <text evidence="3">The sequence shown here is derived from an EMBL/GenBank/DDBJ whole genome shotgun (WGS) entry which is preliminary data.</text>
</comment>
<dbReference type="PANTHER" id="PTHR32234">
    <property type="entry name" value="THIOL:DISULFIDE INTERCHANGE PROTEIN DSBD"/>
    <property type="match status" value="1"/>
</dbReference>
<dbReference type="EMBL" id="VSSQ01063192">
    <property type="protein sequence ID" value="MPN16269.1"/>
    <property type="molecule type" value="Genomic_DNA"/>
</dbReference>
<evidence type="ECO:0000256" key="1">
    <source>
        <dbReference type="SAM" id="Phobius"/>
    </source>
</evidence>
<dbReference type="Gene3D" id="3.40.30.10">
    <property type="entry name" value="Glutaredoxin"/>
    <property type="match status" value="1"/>
</dbReference>
<dbReference type="GO" id="GO:0047134">
    <property type="term" value="F:protein-disulfide reductase [NAD(P)H] activity"/>
    <property type="evidence" value="ECO:0007669"/>
    <property type="project" value="UniProtKB-EC"/>
</dbReference>
<dbReference type="EC" id="1.8.1.8" evidence="3"/>
<dbReference type="InterPro" id="IPR036249">
    <property type="entry name" value="Thioredoxin-like_sf"/>
</dbReference>
<evidence type="ECO:0000313" key="3">
    <source>
        <dbReference type="EMBL" id="MPN16269.1"/>
    </source>
</evidence>
<dbReference type="PROSITE" id="PS00194">
    <property type="entry name" value="THIOREDOXIN_1"/>
    <property type="match status" value="1"/>
</dbReference>
<feature type="transmembrane region" description="Helical" evidence="1">
    <location>
        <begin position="38"/>
        <end position="57"/>
    </location>
</feature>
<name>A0A645FS59_9ZZZZ</name>
<dbReference type="SUPFAM" id="SSF52833">
    <property type="entry name" value="Thioredoxin-like"/>
    <property type="match status" value="1"/>
</dbReference>
<organism evidence="3">
    <name type="scientific">bioreactor metagenome</name>
    <dbReference type="NCBI Taxonomy" id="1076179"/>
    <lineage>
        <taxon>unclassified sequences</taxon>
        <taxon>metagenomes</taxon>
        <taxon>ecological metagenomes</taxon>
    </lineage>
</organism>
<keyword evidence="3" id="KW-0560">Oxidoreductase</keyword>
<evidence type="ECO:0000259" key="2">
    <source>
        <dbReference type="PROSITE" id="PS51352"/>
    </source>
</evidence>
<sequence>MLWGAWVLSIAIGLIAWGQAVAARHRLVWMLRSGAAFTGLWAVLMLVGAASGGASAFQPLAHLQGTSATPAATKMAYVQAKSTSDVDARIAEAGARSQWTLIDFYADWCVSCHVIERNVFGDPAVAARLAQVQIVRPDVTRNDADDQALLRHWQVQGPPTLILVGPDGQERRAQRVVGEIHAGDFLARLDAAGTP</sequence>
<protein>
    <submittedName>
        <fullName evidence="3">Thiol:disulfide interchange protein DsbD</fullName>
        <ecNumber evidence="3">1.8.1.8</ecNumber>
    </submittedName>
</protein>
<keyword evidence="1" id="KW-0472">Membrane</keyword>
<dbReference type="PROSITE" id="PS51352">
    <property type="entry name" value="THIOREDOXIN_2"/>
    <property type="match status" value="1"/>
</dbReference>
<dbReference type="InterPro" id="IPR013766">
    <property type="entry name" value="Thioredoxin_domain"/>
</dbReference>
<dbReference type="Pfam" id="PF13899">
    <property type="entry name" value="Thioredoxin_7"/>
    <property type="match status" value="1"/>
</dbReference>
<dbReference type="GO" id="GO:0045454">
    <property type="term" value="P:cell redox homeostasis"/>
    <property type="evidence" value="ECO:0007669"/>
    <property type="project" value="TreeGrafter"/>
</dbReference>
<keyword evidence="1" id="KW-1133">Transmembrane helix</keyword>